<keyword evidence="2" id="KW-1185">Reference proteome</keyword>
<dbReference type="GeneTree" id="ENSGT00940000178376"/>
<sequence>MAGSFSQELEDLLNPLPKFADPEDDADEATKARVIERFNEDDDDDDEDGVGLSYLASTYLKQLQCGFLLQFVLVMFISPVN</sequence>
<dbReference type="AlphaFoldDB" id="A0A3B4T3Q3"/>
<reference evidence="1" key="2">
    <citation type="submission" date="2025-09" db="UniProtKB">
        <authorList>
            <consortium name="Ensembl"/>
        </authorList>
    </citation>
    <scope>IDENTIFICATION</scope>
</reference>
<dbReference type="Ensembl" id="ENSSDUT00000000669.1">
    <property type="protein sequence ID" value="ENSSDUP00000000627.1"/>
    <property type="gene ID" value="ENSSDUG00000000539.1"/>
</dbReference>
<evidence type="ECO:0000313" key="2">
    <source>
        <dbReference type="Proteomes" id="UP000261420"/>
    </source>
</evidence>
<name>A0A3B4T3Q3_SERDU</name>
<proteinExistence type="predicted"/>
<evidence type="ECO:0000313" key="1">
    <source>
        <dbReference type="Ensembl" id="ENSSDUP00000000627.1"/>
    </source>
</evidence>
<reference evidence="1" key="1">
    <citation type="submission" date="2025-08" db="UniProtKB">
        <authorList>
            <consortium name="Ensembl"/>
        </authorList>
    </citation>
    <scope>IDENTIFICATION</scope>
</reference>
<protein>
    <submittedName>
        <fullName evidence="1">Uncharacterized protein</fullName>
    </submittedName>
</protein>
<accession>A0A3B4T3Q3</accession>
<dbReference type="STRING" id="41447.ENSSDUP00000000627"/>
<organism evidence="1 2">
    <name type="scientific">Seriola dumerili</name>
    <name type="common">Greater amberjack</name>
    <name type="synonym">Caranx dumerili</name>
    <dbReference type="NCBI Taxonomy" id="41447"/>
    <lineage>
        <taxon>Eukaryota</taxon>
        <taxon>Metazoa</taxon>
        <taxon>Chordata</taxon>
        <taxon>Craniata</taxon>
        <taxon>Vertebrata</taxon>
        <taxon>Euteleostomi</taxon>
        <taxon>Actinopterygii</taxon>
        <taxon>Neopterygii</taxon>
        <taxon>Teleostei</taxon>
        <taxon>Neoteleostei</taxon>
        <taxon>Acanthomorphata</taxon>
        <taxon>Carangaria</taxon>
        <taxon>Carangiformes</taxon>
        <taxon>Carangidae</taxon>
        <taxon>Seriola</taxon>
    </lineage>
</organism>
<dbReference type="Proteomes" id="UP000261420">
    <property type="component" value="Unplaced"/>
</dbReference>